<evidence type="ECO:0000313" key="5">
    <source>
        <dbReference type="EMBL" id="BAT90112.1"/>
    </source>
</evidence>
<protein>
    <recommendedName>
        <fullName evidence="7">Serine-threonine/tyrosine-protein kinase catalytic domain-containing protein</fullName>
    </recommendedName>
</protein>
<keyword evidence="1" id="KW-0723">Serine/threonine-protein kinase</keyword>
<evidence type="ECO:0000256" key="1">
    <source>
        <dbReference type="ARBA" id="ARBA00022527"/>
    </source>
</evidence>
<dbReference type="EMBL" id="AP015039">
    <property type="protein sequence ID" value="BAT90112.1"/>
    <property type="molecule type" value="Genomic_DNA"/>
</dbReference>
<evidence type="ECO:0000256" key="3">
    <source>
        <dbReference type="ARBA" id="ARBA00022840"/>
    </source>
</evidence>
<dbReference type="InterPro" id="IPR011009">
    <property type="entry name" value="Kinase-like_dom_sf"/>
</dbReference>
<dbReference type="PANTHER" id="PTHR47989:SF40">
    <property type="entry name" value="RECEPTOR-LIKE SERINE_THREONINE-PROTEIN KINASE ALE2"/>
    <property type="match status" value="1"/>
</dbReference>
<name>A0A0S3SBE0_PHAAN</name>
<evidence type="ECO:0000256" key="4">
    <source>
        <dbReference type="SAM" id="MobiDB-lite"/>
    </source>
</evidence>
<feature type="compositionally biased region" description="Basic and acidic residues" evidence="4">
    <location>
        <begin position="8"/>
        <end position="17"/>
    </location>
</feature>
<keyword evidence="1" id="KW-0808">Transferase</keyword>
<dbReference type="PANTHER" id="PTHR47989">
    <property type="entry name" value="OS01G0750732 PROTEIN"/>
    <property type="match status" value="1"/>
</dbReference>
<feature type="region of interest" description="Disordered" evidence="4">
    <location>
        <begin position="1"/>
        <end position="20"/>
    </location>
</feature>
<dbReference type="Proteomes" id="UP000291084">
    <property type="component" value="Chromosome 6"/>
</dbReference>
<keyword evidence="2" id="KW-0547">Nucleotide-binding</keyword>
<dbReference type="Gene3D" id="1.10.510.10">
    <property type="entry name" value="Transferase(Phosphotransferase) domain 1"/>
    <property type="match status" value="1"/>
</dbReference>
<dbReference type="SUPFAM" id="SSF56112">
    <property type="entry name" value="Protein kinase-like (PK-like)"/>
    <property type="match status" value="1"/>
</dbReference>
<keyword evidence="1" id="KW-0418">Kinase</keyword>
<proteinExistence type="predicted"/>
<dbReference type="GO" id="GO:0005524">
    <property type="term" value="F:ATP binding"/>
    <property type="evidence" value="ECO:0007669"/>
    <property type="project" value="UniProtKB-KW"/>
</dbReference>
<keyword evidence="6" id="KW-1185">Reference proteome</keyword>
<sequence>MGPCDILSSHKEPDKQYNGKQSSSHLSFVALKIQKSAVEFVQAALHEIDILSSIAEYAEYGVVLLELITGRKLVDMSQPQGEENLVTWARPLLRYREGLEKVVDPFLAGKYDFNEMAKMAAITSLCVHPEVTQRPFMGEVVRALKLIYNDTNESEKESLCHELDFEGDLVFSDSSWLDGEGVTLRLTYGPESSLIT</sequence>
<reference evidence="5 6" key="1">
    <citation type="journal article" date="2015" name="Sci. Rep.">
        <title>The power of single molecule real-time sequencing technology in the de novo assembly of a eukaryotic genome.</title>
        <authorList>
            <person name="Sakai H."/>
            <person name="Naito K."/>
            <person name="Ogiso-Tanaka E."/>
            <person name="Takahashi Y."/>
            <person name="Iseki K."/>
            <person name="Muto C."/>
            <person name="Satou K."/>
            <person name="Teruya K."/>
            <person name="Shiroma A."/>
            <person name="Shimoji M."/>
            <person name="Hirano T."/>
            <person name="Itoh T."/>
            <person name="Kaga A."/>
            <person name="Tomooka N."/>
        </authorList>
    </citation>
    <scope>NUCLEOTIDE SEQUENCE [LARGE SCALE GENOMIC DNA]</scope>
    <source>
        <strain evidence="6">cv. Shumari</strain>
    </source>
</reference>
<evidence type="ECO:0008006" key="7">
    <source>
        <dbReference type="Google" id="ProtNLM"/>
    </source>
</evidence>
<dbReference type="GO" id="GO:0004674">
    <property type="term" value="F:protein serine/threonine kinase activity"/>
    <property type="evidence" value="ECO:0007669"/>
    <property type="project" value="UniProtKB-KW"/>
</dbReference>
<keyword evidence="3" id="KW-0067">ATP-binding</keyword>
<accession>A0A0S3SBE0</accession>
<dbReference type="AlphaFoldDB" id="A0A0S3SBE0"/>
<organism evidence="5 6">
    <name type="scientific">Vigna angularis var. angularis</name>
    <dbReference type="NCBI Taxonomy" id="157739"/>
    <lineage>
        <taxon>Eukaryota</taxon>
        <taxon>Viridiplantae</taxon>
        <taxon>Streptophyta</taxon>
        <taxon>Embryophyta</taxon>
        <taxon>Tracheophyta</taxon>
        <taxon>Spermatophyta</taxon>
        <taxon>Magnoliopsida</taxon>
        <taxon>eudicotyledons</taxon>
        <taxon>Gunneridae</taxon>
        <taxon>Pentapetalae</taxon>
        <taxon>rosids</taxon>
        <taxon>fabids</taxon>
        <taxon>Fabales</taxon>
        <taxon>Fabaceae</taxon>
        <taxon>Papilionoideae</taxon>
        <taxon>50 kb inversion clade</taxon>
        <taxon>NPAAA clade</taxon>
        <taxon>indigoferoid/millettioid clade</taxon>
        <taxon>Phaseoleae</taxon>
        <taxon>Vigna</taxon>
    </lineage>
</organism>
<evidence type="ECO:0000256" key="2">
    <source>
        <dbReference type="ARBA" id="ARBA00022741"/>
    </source>
</evidence>
<evidence type="ECO:0000313" key="6">
    <source>
        <dbReference type="Proteomes" id="UP000291084"/>
    </source>
</evidence>
<gene>
    <name evidence="5" type="primary">Vigan.06G129000</name>
    <name evidence="5" type="ORF">VIGAN_06129000</name>
</gene>